<name>M7T470_EUTLA</name>
<evidence type="ECO:0000256" key="1">
    <source>
        <dbReference type="ARBA" id="ARBA00038048"/>
    </source>
</evidence>
<dbReference type="PANTHER" id="PTHR12286">
    <property type="entry name" value="SACCHAROPINE DEHYDROGENASE-LIKE OXIDOREDUCTASE"/>
    <property type="match status" value="1"/>
</dbReference>
<comment type="similarity">
    <text evidence="1">Belongs to the saccharopine dehydrogenase family.</text>
</comment>
<feature type="transmembrane region" description="Helical" evidence="2">
    <location>
        <begin position="290"/>
        <end position="310"/>
    </location>
</feature>
<dbReference type="Pfam" id="PF03435">
    <property type="entry name" value="Sacchrp_dh_NADP"/>
    <property type="match status" value="1"/>
</dbReference>
<proteinExistence type="inferred from homology"/>
<sequence length="420" mass="46205">MSFKKHDRQYDLVVFGATGYTGRMTAEHIALQFPTDLRWAIAGRSAEKLQSIAKECQALNPDRPSPEIETCNLNDPDLAALAKKTFALISTVGPYAKYGEHAFKACVETGTHYFDCTGEAVWTMDMIQKYESTAKLTGACMFPQCGVESAPSDLLTYSMASLIRSELSASTSDVVVDIHELHAAPSGGTLASALGLFETYHWKQIVKSHEPYALSPVANTKLPPAPSVFSKLTGLFSVPNLGLLTKGLTSGTDAAIVMRTWGLTKQEPSLIGFFYGTNFTYREFQKTRNFLTGMLFHYSLAIGGLFLVFCQPFRDLLRKFVRKPGDGPSKEQTEHDYVEFRGVATADLEATAPKQALCKAWYSGSMYYLTATFLAQAACTLLEEDVPLKGGIYTPACLGEEFVDRLNEQGFKIETKIIDA</sequence>
<feature type="domain" description="Saccharopine dehydrogenase NADP binding" evidence="3">
    <location>
        <begin position="13"/>
        <end position="135"/>
    </location>
</feature>
<dbReference type="GO" id="GO:0005739">
    <property type="term" value="C:mitochondrion"/>
    <property type="evidence" value="ECO:0007669"/>
    <property type="project" value="TreeGrafter"/>
</dbReference>
<protein>
    <submittedName>
        <fullName evidence="4">Putative saccharopine dehydrogenase protein</fullName>
    </submittedName>
</protein>
<evidence type="ECO:0000259" key="3">
    <source>
        <dbReference type="Pfam" id="PF03435"/>
    </source>
</evidence>
<keyword evidence="2" id="KW-1133">Transmembrane helix</keyword>
<dbReference type="AlphaFoldDB" id="M7T470"/>
<dbReference type="GO" id="GO:0005811">
    <property type="term" value="C:lipid droplet"/>
    <property type="evidence" value="ECO:0007669"/>
    <property type="project" value="TreeGrafter"/>
</dbReference>
<evidence type="ECO:0000313" key="4">
    <source>
        <dbReference type="EMBL" id="EMR61435.1"/>
    </source>
</evidence>
<dbReference type="SUPFAM" id="SSF51735">
    <property type="entry name" value="NAD(P)-binding Rossmann-fold domains"/>
    <property type="match status" value="1"/>
</dbReference>
<accession>M7T470</accession>
<dbReference type="InterPro" id="IPR005097">
    <property type="entry name" value="Sacchrp_dh_NADP-bd"/>
</dbReference>
<dbReference type="eggNOG" id="KOG2733">
    <property type="taxonomic scope" value="Eukaryota"/>
</dbReference>
<keyword evidence="2" id="KW-0472">Membrane</keyword>
<dbReference type="InterPro" id="IPR051276">
    <property type="entry name" value="Saccharopine_DH-like_oxidrdct"/>
</dbReference>
<dbReference type="EMBL" id="KB707616">
    <property type="protein sequence ID" value="EMR61435.1"/>
    <property type="molecule type" value="Genomic_DNA"/>
</dbReference>
<dbReference type="InterPro" id="IPR036291">
    <property type="entry name" value="NAD(P)-bd_dom_sf"/>
</dbReference>
<dbReference type="KEGG" id="ela:UCREL1_11636"/>
<dbReference type="OrthoDB" id="10268090at2759"/>
<dbReference type="GO" id="GO:0009247">
    <property type="term" value="P:glycolipid biosynthetic process"/>
    <property type="evidence" value="ECO:0007669"/>
    <property type="project" value="TreeGrafter"/>
</dbReference>
<keyword evidence="5" id="KW-1185">Reference proteome</keyword>
<dbReference type="HOGENOM" id="CLU_031002_0_1_1"/>
<dbReference type="OMA" id="GPYQLYG"/>
<dbReference type="GO" id="GO:0005886">
    <property type="term" value="C:plasma membrane"/>
    <property type="evidence" value="ECO:0007669"/>
    <property type="project" value="TreeGrafter"/>
</dbReference>
<evidence type="ECO:0000313" key="5">
    <source>
        <dbReference type="Proteomes" id="UP000012174"/>
    </source>
</evidence>
<dbReference type="PANTHER" id="PTHR12286:SF5">
    <property type="entry name" value="SACCHAROPINE DEHYDROGENASE-LIKE OXIDOREDUCTASE"/>
    <property type="match status" value="1"/>
</dbReference>
<reference evidence="5" key="1">
    <citation type="journal article" date="2013" name="Genome Announc.">
        <title>Draft genome sequence of the grapevine dieback fungus Eutypa lata UCR-EL1.</title>
        <authorList>
            <person name="Blanco-Ulate B."/>
            <person name="Rolshausen P.E."/>
            <person name="Cantu D."/>
        </authorList>
    </citation>
    <scope>NUCLEOTIDE SEQUENCE [LARGE SCALE GENOMIC DNA]</scope>
    <source>
        <strain evidence="5">UCR-EL1</strain>
    </source>
</reference>
<organism evidence="4 5">
    <name type="scientific">Eutypa lata (strain UCR-EL1)</name>
    <name type="common">Grapevine dieback disease fungus</name>
    <name type="synonym">Eutypa armeniacae</name>
    <dbReference type="NCBI Taxonomy" id="1287681"/>
    <lineage>
        <taxon>Eukaryota</taxon>
        <taxon>Fungi</taxon>
        <taxon>Dikarya</taxon>
        <taxon>Ascomycota</taxon>
        <taxon>Pezizomycotina</taxon>
        <taxon>Sordariomycetes</taxon>
        <taxon>Xylariomycetidae</taxon>
        <taxon>Xylariales</taxon>
        <taxon>Diatrypaceae</taxon>
        <taxon>Eutypa</taxon>
    </lineage>
</organism>
<gene>
    <name evidence="4" type="ORF">UCREL1_11636</name>
</gene>
<dbReference type="Gene3D" id="3.40.50.720">
    <property type="entry name" value="NAD(P)-binding Rossmann-like Domain"/>
    <property type="match status" value="1"/>
</dbReference>
<dbReference type="Proteomes" id="UP000012174">
    <property type="component" value="Unassembled WGS sequence"/>
</dbReference>
<evidence type="ECO:0000256" key="2">
    <source>
        <dbReference type="SAM" id="Phobius"/>
    </source>
</evidence>
<keyword evidence="2" id="KW-0812">Transmembrane</keyword>